<dbReference type="InterPro" id="IPR016186">
    <property type="entry name" value="C-type_lectin-like/link_sf"/>
</dbReference>
<dbReference type="AlphaFoldDB" id="A0A914QN33"/>
<evidence type="ECO:0000313" key="4">
    <source>
        <dbReference type="Proteomes" id="UP000887578"/>
    </source>
</evidence>
<dbReference type="Proteomes" id="UP000887578">
    <property type="component" value="Unplaced"/>
</dbReference>
<accession>A0A914QN33</accession>
<proteinExistence type="predicted"/>
<reference evidence="5" key="1">
    <citation type="submission" date="2022-11" db="UniProtKB">
        <authorList>
            <consortium name="WormBaseParasite"/>
        </authorList>
    </citation>
    <scope>IDENTIFICATION</scope>
</reference>
<sequence>MLKFLVFLSVFVVGVLCQSNDPTDYYDNQQQPINNQQTHQKPSSQLLPCRKGWRYISEYSKCLYATPSLTWHEAEKYCTDLGAHLMTIHAQNEVQPAQDMVGGDFWIGLYKSVNSKEYTWRFTNNETLDYIPWGSTGSSECAFGNGRNVHQNHGCDSKHSGICQLYAYS</sequence>
<dbReference type="PANTHER" id="PTHR46746:SF3">
    <property type="entry name" value="C-TYPE LECTIN DOMAIN-CONTAINING PROTEIN-RELATED"/>
    <property type="match status" value="1"/>
</dbReference>
<dbReference type="InterPro" id="IPR001304">
    <property type="entry name" value="C-type_lectin-like"/>
</dbReference>
<feature type="domain" description="C-type lectin" evidence="3">
    <location>
        <begin position="58"/>
        <end position="164"/>
    </location>
</feature>
<dbReference type="SUPFAM" id="SSF56436">
    <property type="entry name" value="C-type lectin-like"/>
    <property type="match status" value="1"/>
</dbReference>
<dbReference type="InterPro" id="IPR016187">
    <property type="entry name" value="CTDL_fold"/>
</dbReference>
<dbReference type="PANTHER" id="PTHR46746">
    <property type="entry name" value="KILLER CELL LECTIN-LIKE RECEPTOR SUBFAMILY F MEMBER 2"/>
    <property type="match status" value="1"/>
</dbReference>
<keyword evidence="2" id="KW-0732">Signal</keyword>
<dbReference type="GO" id="GO:0005886">
    <property type="term" value="C:plasma membrane"/>
    <property type="evidence" value="ECO:0007669"/>
    <property type="project" value="TreeGrafter"/>
</dbReference>
<organism evidence="4 5">
    <name type="scientific">Panagrolaimus davidi</name>
    <dbReference type="NCBI Taxonomy" id="227884"/>
    <lineage>
        <taxon>Eukaryota</taxon>
        <taxon>Metazoa</taxon>
        <taxon>Ecdysozoa</taxon>
        <taxon>Nematoda</taxon>
        <taxon>Chromadorea</taxon>
        <taxon>Rhabditida</taxon>
        <taxon>Tylenchina</taxon>
        <taxon>Panagrolaimomorpha</taxon>
        <taxon>Panagrolaimoidea</taxon>
        <taxon>Panagrolaimidae</taxon>
        <taxon>Panagrolaimus</taxon>
    </lineage>
</organism>
<evidence type="ECO:0000259" key="3">
    <source>
        <dbReference type="PROSITE" id="PS50041"/>
    </source>
</evidence>
<dbReference type="Gene3D" id="3.10.100.10">
    <property type="entry name" value="Mannose-Binding Protein A, subunit A"/>
    <property type="match status" value="1"/>
</dbReference>
<feature type="chain" id="PRO_5037287012" evidence="2">
    <location>
        <begin position="18"/>
        <end position="169"/>
    </location>
</feature>
<keyword evidence="1" id="KW-0430">Lectin</keyword>
<dbReference type="GO" id="GO:0030246">
    <property type="term" value="F:carbohydrate binding"/>
    <property type="evidence" value="ECO:0007669"/>
    <property type="project" value="UniProtKB-KW"/>
</dbReference>
<dbReference type="SMART" id="SM00034">
    <property type="entry name" value="CLECT"/>
    <property type="match status" value="1"/>
</dbReference>
<evidence type="ECO:0000256" key="2">
    <source>
        <dbReference type="SAM" id="SignalP"/>
    </source>
</evidence>
<evidence type="ECO:0000313" key="5">
    <source>
        <dbReference type="WBParaSite" id="PDA_v2.g5057.t1"/>
    </source>
</evidence>
<protein>
    <submittedName>
        <fullName evidence="5">C-type lectin domain-containing protein</fullName>
    </submittedName>
</protein>
<dbReference type="InterPro" id="IPR051379">
    <property type="entry name" value="C-type_Lectin_Receptor_IMM"/>
</dbReference>
<name>A0A914QN33_9BILA</name>
<evidence type="ECO:0000256" key="1">
    <source>
        <dbReference type="ARBA" id="ARBA00022734"/>
    </source>
</evidence>
<keyword evidence="4" id="KW-1185">Reference proteome</keyword>
<dbReference type="PROSITE" id="PS50041">
    <property type="entry name" value="C_TYPE_LECTIN_2"/>
    <property type="match status" value="1"/>
</dbReference>
<feature type="signal peptide" evidence="2">
    <location>
        <begin position="1"/>
        <end position="17"/>
    </location>
</feature>
<dbReference type="WBParaSite" id="PDA_v2.g5057.t1">
    <property type="protein sequence ID" value="PDA_v2.g5057.t1"/>
    <property type="gene ID" value="PDA_v2.g5057"/>
</dbReference>
<dbReference type="Pfam" id="PF00059">
    <property type="entry name" value="Lectin_C"/>
    <property type="match status" value="1"/>
</dbReference>